<sequence length="126" mass="13160">MTQRPTGAPRRRLPLLARTALIAALAAGPVACGPRQVEVSTGEARAPESSIEFTNNLAQAVNVYVRVPSGAEQFLRQVGARTSESIPVRGIAAGTAVTLRAAPVDGSVSYSQENVVLGRGVAWRVP</sequence>
<comment type="caution">
    <text evidence="2">The sequence shown here is derived from an EMBL/GenBank/DDBJ whole genome shotgun (WGS) entry which is preliminary data.</text>
</comment>
<keyword evidence="3" id="KW-1185">Reference proteome</keyword>
<dbReference type="RefSeq" id="WP_284352030.1">
    <property type="nucleotide sequence ID" value="NZ_BRXS01000006.1"/>
</dbReference>
<evidence type="ECO:0008006" key="4">
    <source>
        <dbReference type="Google" id="ProtNLM"/>
    </source>
</evidence>
<organism evidence="2 3">
    <name type="scientific">Roseisolibacter agri</name>
    <dbReference type="NCBI Taxonomy" id="2014610"/>
    <lineage>
        <taxon>Bacteria</taxon>
        <taxon>Pseudomonadati</taxon>
        <taxon>Gemmatimonadota</taxon>
        <taxon>Gemmatimonadia</taxon>
        <taxon>Gemmatimonadales</taxon>
        <taxon>Gemmatimonadaceae</taxon>
        <taxon>Roseisolibacter</taxon>
    </lineage>
</organism>
<dbReference type="EMBL" id="BRXS01000006">
    <property type="protein sequence ID" value="GLC27594.1"/>
    <property type="molecule type" value="Genomic_DNA"/>
</dbReference>
<dbReference type="Proteomes" id="UP001161325">
    <property type="component" value="Unassembled WGS sequence"/>
</dbReference>
<dbReference type="AlphaFoldDB" id="A0AA37Q7C1"/>
<gene>
    <name evidence="2" type="ORF">rosag_41070</name>
</gene>
<feature type="chain" id="PRO_5041418972" description="Lipoprotein" evidence="1">
    <location>
        <begin position="27"/>
        <end position="126"/>
    </location>
</feature>
<evidence type="ECO:0000313" key="2">
    <source>
        <dbReference type="EMBL" id="GLC27594.1"/>
    </source>
</evidence>
<keyword evidence="1" id="KW-0732">Signal</keyword>
<protein>
    <recommendedName>
        <fullName evidence="4">Lipoprotein</fullName>
    </recommendedName>
</protein>
<reference evidence="2" key="1">
    <citation type="submission" date="2022-08" db="EMBL/GenBank/DDBJ databases">
        <title>Draft genome sequencing of Roseisolibacter agri AW1220.</title>
        <authorList>
            <person name="Tobiishi Y."/>
            <person name="Tonouchi A."/>
        </authorList>
    </citation>
    <scope>NUCLEOTIDE SEQUENCE</scope>
    <source>
        <strain evidence="2">AW1220</strain>
    </source>
</reference>
<name>A0AA37Q7C1_9BACT</name>
<proteinExistence type="predicted"/>
<evidence type="ECO:0000256" key="1">
    <source>
        <dbReference type="SAM" id="SignalP"/>
    </source>
</evidence>
<accession>A0AA37Q7C1</accession>
<evidence type="ECO:0000313" key="3">
    <source>
        <dbReference type="Proteomes" id="UP001161325"/>
    </source>
</evidence>
<feature type="signal peptide" evidence="1">
    <location>
        <begin position="1"/>
        <end position="26"/>
    </location>
</feature>